<feature type="transmembrane region" description="Helical" evidence="1">
    <location>
        <begin position="24"/>
        <end position="43"/>
    </location>
</feature>
<dbReference type="AlphaFoldDB" id="A0A7S2EJR1"/>
<reference evidence="2" key="1">
    <citation type="submission" date="2021-01" db="EMBL/GenBank/DDBJ databases">
        <authorList>
            <person name="Corre E."/>
            <person name="Pelletier E."/>
            <person name="Niang G."/>
            <person name="Scheremetjew M."/>
            <person name="Finn R."/>
            <person name="Kale V."/>
            <person name="Holt S."/>
            <person name="Cochrane G."/>
            <person name="Meng A."/>
            <person name="Brown T."/>
            <person name="Cohen L."/>
        </authorList>
    </citation>
    <scope>NUCLEOTIDE SEQUENCE</scope>
    <source>
        <strain evidence="2">Pop2</strain>
    </source>
</reference>
<organism evidence="2">
    <name type="scientific">Ditylum brightwellii</name>
    <dbReference type="NCBI Taxonomy" id="49249"/>
    <lineage>
        <taxon>Eukaryota</taxon>
        <taxon>Sar</taxon>
        <taxon>Stramenopiles</taxon>
        <taxon>Ochrophyta</taxon>
        <taxon>Bacillariophyta</taxon>
        <taxon>Mediophyceae</taxon>
        <taxon>Lithodesmiophycidae</taxon>
        <taxon>Lithodesmiales</taxon>
        <taxon>Lithodesmiaceae</taxon>
        <taxon>Ditylum</taxon>
    </lineage>
</organism>
<keyword evidence="1" id="KW-0812">Transmembrane</keyword>
<accession>A0A7S2EJR1</accession>
<gene>
    <name evidence="2" type="ORF">DBRI1063_LOCUS16580</name>
</gene>
<dbReference type="EMBL" id="HBGN01025853">
    <property type="protein sequence ID" value="CAD9341046.1"/>
    <property type="molecule type" value="Transcribed_RNA"/>
</dbReference>
<name>A0A7S2EJR1_9STRA</name>
<evidence type="ECO:0000256" key="1">
    <source>
        <dbReference type="SAM" id="Phobius"/>
    </source>
</evidence>
<protein>
    <submittedName>
        <fullName evidence="2">Uncharacterized protein</fullName>
    </submittedName>
</protein>
<sequence>MKMTVVKSDRKVGASAMFRKDNTIYIIIATFLLITAIFIYRLFPGTEVSQYESVSGKRPIIYTYFSWDASRQDIEHYTKEQEEMIDFWKTRWSNAGWEPRILSEEDAKRYPKFNQYDEQISKLDLLPSKRLCFYRWMAMSAATDGGWMSEHDIYPLHVESSTPKNMFVLPNNGRLTIYENNLNHGAFPSLVSGSSAEWNRVTAALLEYVPQHEGEMFHDVRALGQLNIERPKSFELVDGVTNAVVLKTGLGQTRKIDCRWYSGKIALHFSYKTMVDAIKYKTIRRKQEAQSRAFYAKRFLNDFRHQCEGTR</sequence>
<keyword evidence="1" id="KW-0472">Membrane</keyword>
<evidence type="ECO:0000313" key="2">
    <source>
        <dbReference type="EMBL" id="CAD9341046.1"/>
    </source>
</evidence>
<proteinExistence type="predicted"/>
<keyword evidence="1" id="KW-1133">Transmembrane helix</keyword>